<evidence type="ECO:0000313" key="3">
    <source>
        <dbReference type="EMBL" id="CAE7717215.1"/>
    </source>
</evidence>
<reference evidence="3" key="1">
    <citation type="submission" date="2021-02" db="EMBL/GenBank/DDBJ databases">
        <authorList>
            <person name="Dougan E. K."/>
            <person name="Rhodes N."/>
            <person name="Thang M."/>
            <person name="Chan C."/>
        </authorList>
    </citation>
    <scope>NUCLEOTIDE SEQUENCE</scope>
</reference>
<keyword evidence="4" id="KW-1185">Reference proteome</keyword>
<feature type="region of interest" description="Disordered" evidence="1">
    <location>
        <begin position="256"/>
        <end position="311"/>
    </location>
</feature>
<feature type="compositionally biased region" description="Polar residues" evidence="1">
    <location>
        <begin position="187"/>
        <end position="197"/>
    </location>
</feature>
<evidence type="ECO:0000256" key="2">
    <source>
        <dbReference type="SAM" id="SignalP"/>
    </source>
</evidence>
<evidence type="ECO:0000313" key="4">
    <source>
        <dbReference type="Proteomes" id="UP000649617"/>
    </source>
</evidence>
<feature type="chain" id="PRO_5032430936" evidence="2">
    <location>
        <begin position="20"/>
        <end position="364"/>
    </location>
</feature>
<feature type="signal peptide" evidence="2">
    <location>
        <begin position="1"/>
        <end position="19"/>
    </location>
</feature>
<feature type="region of interest" description="Disordered" evidence="1">
    <location>
        <begin position="335"/>
        <end position="364"/>
    </location>
</feature>
<organism evidence="3 4">
    <name type="scientific">Symbiodinium pilosum</name>
    <name type="common">Dinoflagellate</name>
    <dbReference type="NCBI Taxonomy" id="2952"/>
    <lineage>
        <taxon>Eukaryota</taxon>
        <taxon>Sar</taxon>
        <taxon>Alveolata</taxon>
        <taxon>Dinophyceae</taxon>
        <taxon>Suessiales</taxon>
        <taxon>Symbiodiniaceae</taxon>
        <taxon>Symbiodinium</taxon>
    </lineage>
</organism>
<feature type="non-terminal residue" evidence="3">
    <location>
        <position position="364"/>
    </location>
</feature>
<dbReference type="OrthoDB" id="10567488at2759"/>
<accession>A0A812XAI3</accession>
<keyword evidence="2" id="KW-0732">Signal</keyword>
<feature type="compositionally biased region" description="Basic and acidic residues" evidence="1">
    <location>
        <begin position="262"/>
        <end position="281"/>
    </location>
</feature>
<dbReference type="AlphaFoldDB" id="A0A812XAI3"/>
<proteinExistence type="predicted"/>
<feature type="region of interest" description="Disordered" evidence="1">
    <location>
        <begin position="182"/>
        <end position="207"/>
    </location>
</feature>
<evidence type="ECO:0000256" key="1">
    <source>
        <dbReference type="SAM" id="MobiDB-lite"/>
    </source>
</evidence>
<comment type="caution">
    <text evidence="3">The sequence shown here is derived from an EMBL/GenBank/DDBJ whole genome shotgun (WGS) entry which is preliminary data.</text>
</comment>
<dbReference type="Proteomes" id="UP000649617">
    <property type="component" value="Unassembled WGS sequence"/>
</dbReference>
<gene>
    <name evidence="3" type="ORF">SPIL2461_LOCUS20399</name>
</gene>
<dbReference type="EMBL" id="CAJNIZ010045335">
    <property type="protein sequence ID" value="CAE7717215.1"/>
    <property type="molecule type" value="Genomic_DNA"/>
</dbReference>
<name>A0A812XAI3_SYMPI</name>
<protein>
    <submittedName>
        <fullName evidence="3">Uncharacterized protein</fullName>
    </submittedName>
</protein>
<sequence length="364" mass="39094">AMLRLGQLVFLFSVLGVECIDQNGVRLKRQVQTAQSALRSRLLQLDPEQQQDLAMVVPYLKKGDKAAFKKGLGTMVQNGGNERIKRCLQGLSAIGFDALEIQNWMTHEGVATPQSKMVSPPPASAPASATAVPSVTAALRAPPKAVQPPTLPTVGAMAGLAAEQQLAGGKGKDKQAVEVAKKGEDQVSAQKTSNAQEQGDLAKMTKAQAKKALRKELARRLAKGVQAFDRVEKVEKNEANLQEEVAEDKKRVSQLQEALQQEQKKEAEVEKENAELKHELEEQAAASKKAAARLDALEARGSGSASDSRVAALEDQNTKFRAALAGAARRLINLEADVSTQKQISAKPDGPKVVRHEKKPMPAA</sequence>